<dbReference type="EMBL" id="MCGR01000042">
    <property type="protein sequence ID" value="ORY74315.1"/>
    <property type="molecule type" value="Genomic_DNA"/>
</dbReference>
<accession>A0A1Y2ETZ6</accession>
<gene>
    <name evidence="1" type="ORF">BCR35DRAFT_333449</name>
</gene>
<evidence type="ECO:0000313" key="2">
    <source>
        <dbReference type="Proteomes" id="UP000193467"/>
    </source>
</evidence>
<reference evidence="1" key="1">
    <citation type="submission" date="2016-07" db="EMBL/GenBank/DDBJ databases">
        <title>Pervasive Adenine N6-methylation of Active Genes in Fungi.</title>
        <authorList>
            <consortium name="DOE Joint Genome Institute"/>
            <person name="Mondo S.J."/>
            <person name="Dannebaum R.O."/>
            <person name="Kuo R.C."/>
            <person name="Labutti K."/>
            <person name="Haridas S."/>
            <person name="Kuo A."/>
            <person name="Salamov A."/>
            <person name="Ahrendt S.R."/>
            <person name="Lipzen A."/>
            <person name="Sullivan W."/>
            <person name="Andreopoulos W.B."/>
            <person name="Clum A."/>
            <person name="Lindquist E."/>
            <person name="Daum C."/>
            <person name="Ramamoorthy G.K."/>
            <person name="Gryganskyi A."/>
            <person name="Culley D."/>
            <person name="Magnuson J.K."/>
            <person name="James T.Y."/>
            <person name="O'Malley M.A."/>
            <person name="Stajich J.E."/>
            <person name="Spatafora J.W."/>
            <person name="Visel A."/>
            <person name="Grigoriev I.V."/>
        </authorList>
    </citation>
    <scope>NUCLEOTIDE SEQUENCE [LARGE SCALE GENOMIC DNA]</scope>
    <source>
        <strain evidence="1">62-1032</strain>
    </source>
</reference>
<keyword evidence="2" id="KW-1185">Reference proteome</keyword>
<proteinExistence type="predicted"/>
<dbReference type="Proteomes" id="UP000193467">
    <property type="component" value="Unassembled WGS sequence"/>
</dbReference>
<name>A0A1Y2ETZ6_9BASI</name>
<dbReference type="InParanoid" id="A0A1Y2ETZ6"/>
<dbReference type="AlphaFoldDB" id="A0A1Y2ETZ6"/>
<evidence type="ECO:0000313" key="1">
    <source>
        <dbReference type="EMBL" id="ORY74315.1"/>
    </source>
</evidence>
<organism evidence="1 2">
    <name type="scientific">Leucosporidium creatinivorum</name>
    <dbReference type="NCBI Taxonomy" id="106004"/>
    <lineage>
        <taxon>Eukaryota</taxon>
        <taxon>Fungi</taxon>
        <taxon>Dikarya</taxon>
        <taxon>Basidiomycota</taxon>
        <taxon>Pucciniomycotina</taxon>
        <taxon>Microbotryomycetes</taxon>
        <taxon>Leucosporidiales</taxon>
        <taxon>Leucosporidium</taxon>
    </lineage>
</organism>
<protein>
    <submittedName>
        <fullName evidence="1">Uncharacterized protein</fullName>
    </submittedName>
</protein>
<comment type="caution">
    <text evidence="1">The sequence shown here is derived from an EMBL/GenBank/DDBJ whole genome shotgun (WGS) entry which is preliminary data.</text>
</comment>
<sequence length="271" mass="31128">MSDSSEQLLDSLSKVHLNSEPVASTSYIVSRDGDRIPVEPHLLAAHTKLWPLDDGLYEDEDEYRRDEGASSLRLLWELGEKYRARKVVKIAERGMHELVKTDPLLAFTIAAHLQNEPLMTEAAHGTLKERLLSQMDRCVDYRGAPAPAKRRLEQYHYLHLHAIRSSLGSAPRQKPCLCYRSYQNPRAHQDSYEHVRNESFDACFQKLVPATIPYKLLRAEVEERKPRVRGCKGCEKRLDKDVAAVKEDWEARGEIVVLVVSDSRTKMRRRA</sequence>